<reference evidence="2 3" key="1">
    <citation type="journal article" date="2023" name="ISME J.">
        <title>Cultivation and genomic characterization of novel and ubiquitous marine nitrite-oxidizing bacteria from the Nitrospirales.</title>
        <authorList>
            <person name="Mueller A.J."/>
            <person name="Daebeler A."/>
            <person name="Herbold C.W."/>
            <person name="Kirkegaard R.H."/>
            <person name="Daims H."/>
        </authorList>
    </citation>
    <scope>NUCLEOTIDE SEQUENCE [LARGE SCALE GENOMIC DNA]</scope>
    <source>
        <strain evidence="2 3">EB</strain>
    </source>
</reference>
<gene>
    <name evidence="2" type="ORF">PPG34_07025</name>
</gene>
<protein>
    <submittedName>
        <fullName evidence="2">DUF2791 family P-loop domain-containing protein</fullName>
    </submittedName>
</protein>
<comment type="caution">
    <text evidence="2">The sequence shown here is derived from an EMBL/GenBank/DDBJ whole genome shotgun (WGS) entry which is preliminary data.</text>
</comment>
<evidence type="ECO:0000256" key="1">
    <source>
        <dbReference type="SAM" id="MobiDB-lite"/>
    </source>
</evidence>
<evidence type="ECO:0000313" key="2">
    <source>
        <dbReference type="EMBL" id="MDT7042100.1"/>
    </source>
</evidence>
<proteinExistence type="predicted"/>
<dbReference type="Proteomes" id="UP001250932">
    <property type="component" value="Unassembled WGS sequence"/>
</dbReference>
<sequence>MSEIVEALNRIQAARSGEGSRGEAPQAVAEIPDESVVEVAQRRPADLRDFFAPSVSMPKPTAPSALAESSEPAEPELDEMLVEDWLRILKQEYVRSYIRDGGSSVKFAIGSCQETRPALQSGLSALGKEEGLLFARVDARFTKMHMVDRLFFKVAKQIDWDELAYNFLVDLVREKGYQVPDKWEDFSLTKLAQLNDRKEALLWKDMQTWIERTIEADLNLCQEFRMAMISLCTAQLQSSDADLHVAQSVKEWLRGELRLISSVKHALIFQKISRHNGRHMLTSLTHWLRRAKKTGLLLTLDLSRYLVAKKPAEIDSTFYYSSAAVLDLYDTLRQFIDSVDDHAGCLIVVLAPKEFLSDRRRGLDRYEALKLRIWDDVRDKYQQNPLAPMVRLSASPANVRHHSIGIGATPLHQGAASLRDRRVIEGLRAGVPNLDVIRVMGCYQPEVEGRFERMLTAVDQQAAEGQSTRGMIVEGGFGTGKSHVLAYLQHLALEQQCICSRVIISKETPLYHPLKVFQAAVESAVMPGQTGQVLVELANRLDVWSPGYQELSDWVHDYRNGMDQRFAATMFLFQRMSTEPEMCHRVTRFWSGEPLAMNEIRACLRQCGVFQNYSFARIREVDLAIQRFRFAARLMRLAGYRGWVVCLDEAELIGRYSFVQRLKAYAELSRMLGASPEVGIPGLAAVVALTDDFQSEILESKGDRARVLAALGKVGTTAQLEKQAEQGVRFIEWDTTPLRELTEVRVEEAYHKIRQLHHSVYGDDRHASMQIQESTPAHFKGKRMREWVKSWVTEWDLKRLLACEDVDIQIRSVKQAYEEDQTLNNSVEEETEPSAPGDVERSNTPEVSVQPVPIEKKPNPFAVHLSASSESTT</sequence>
<evidence type="ECO:0000313" key="3">
    <source>
        <dbReference type="Proteomes" id="UP001250932"/>
    </source>
</evidence>
<feature type="region of interest" description="Disordered" evidence="1">
    <location>
        <begin position="53"/>
        <end position="73"/>
    </location>
</feature>
<feature type="region of interest" description="Disordered" evidence="1">
    <location>
        <begin position="819"/>
        <end position="873"/>
    </location>
</feature>
<dbReference type="Pfam" id="PF10923">
    <property type="entry name" value="BrxC_BrxD"/>
    <property type="match status" value="3"/>
</dbReference>
<dbReference type="EMBL" id="JAQOUE010000001">
    <property type="protein sequence ID" value="MDT7042100.1"/>
    <property type="molecule type" value="Genomic_DNA"/>
</dbReference>
<keyword evidence="3" id="KW-1185">Reference proteome</keyword>
<dbReference type="InterPro" id="IPR021228">
    <property type="entry name" value="BrxD"/>
</dbReference>
<dbReference type="RefSeq" id="WP_313832461.1">
    <property type="nucleotide sequence ID" value="NZ_JAQOUE010000001.1"/>
</dbReference>
<organism evidence="2 3">
    <name type="scientific">Candidatus Nitronereus thalassa</name>
    <dbReference type="NCBI Taxonomy" id="3020898"/>
    <lineage>
        <taxon>Bacteria</taxon>
        <taxon>Pseudomonadati</taxon>
        <taxon>Nitrospirota</taxon>
        <taxon>Nitrospiria</taxon>
        <taxon>Nitrospirales</taxon>
        <taxon>Nitrospiraceae</taxon>
        <taxon>Candidatus Nitronereus</taxon>
    </lineage>
</organism>
<accession>A0ABU3K6N7</accession>
<name>A0ABU3K6N7_9BACT</name>